<evidence type="ECO:0000256" key="9">
    <source>
        <dbReference type="ARBA" id="ARBA00022777"/>
    </source>
</evidence>
<sequence length="760" mass="84547">MSPEGILSERDHILPEQVHLLLERTTTMSEHCGSIRCIVGANVCITGARFCIARATYSTIGALWLQKVYCWSELPYGRSALSSLLERLIWLPEDCGSRRNAKHGGEIFDRMSFDILIDQRRTRSSLLRLKVRYRHMLTEPIKNTSVDYEVELCNGAEKDIILPVQCLRNYPKEDLFGKIVMVRFDSTVLFKEGQMLELKSVHRAFASIKYLCNAGAKVVIVTDWGEPNGSTRLPTQSVADYLSKFLQVKVLAADGIYGRVQSKQQKLETADILLLENLSVYKEEVANCPIFSEKLSSGIDIFVNDAFSDSHRILASTVGVVRFAHASVAGFHFEEELLRLTKALEIIKRPYIAVIGGGNLMDKSSALCHLASHCDGLVFVGTMAFQFMHALGLPVSSGLLEVGAAAEALKLINLAKERNIPILIPRDFWCMNSENPKLLNVFPAHDLLDGWKPIDLGPKSLTDISSLLSESKKVLWIGPVKLGTSQEKNGASRLVFTLGQACANGCLLTVVGRAACKAIKEVETSQSMQYCFKSAAVVWKILKGQSLPGVAALDQAYPYVLNWSSIYDDPSGPLIVDIGSGNGLFLLRMARTWSSLNFLGLEINKKLVHRCLESVQKFGLRNGHFISTNATTTFRSIVSSYPGFLLLVSVQCPDPDFNKSDHRWRMLQRTLIEAITDLLSGEGKVFLQSDIKSVATRMKQQFIRYGRGKLLVDVDGIGVEYDGEGWLKHNPFSVQSDWEQHVIDRGDPMYRVMLAKADGN</sequence>
<evidence type="ECO:0000256" key="2">
    <source>
        <dbReference type="ARBA" id="ARBA00001946"/>
    </source>
</evidence>
<reference evidence="15" key="1">
    <citation type="journal article" date="2013" name="Science">
        <title>The Amborella genome and the evolution of flowering plants.</title>
        <authorList>
            <consortium name="Amborella Genome Project"/>
        </authorList>
    </citation>
    <scope>NUCLEOTIDE SEQUENCE [LARGE SCALE GENOMIC DNA]</scope>
</reference>
<keyword evidence="4" id="KW-0489">Methyltransferase</keyword>
<evidence type="ECO:0000256" key="8">
    <source>
        <dbReference type="ARBA" id="ARBA00022741"/>
    </source>
</evidence>
<dbReference type="SUPFAM" id="SSF53335">
    <property type="entry name" value="S-adenosyl-L-methionine-dependent methyltransferases"/>
    <property type="match status" value="1"/>
</dbReference>
<dbReference type="PROSITE" id="PS51625">
    <property type="entry name" value="SAM_MT_TRMB"/>
    <property type="match status" value="1"/>
</dbReference>
<evidence type="ECO:0000256" key="11">
    <source>
        <dbReference type="ARBA" id="ARBA00022842"/>
    </source>
</evidence>
<dbReference type="EC" id="2.7.2.3" evidence="12"/>
<dbReference type="Pfam" id="PF00162">
    <property type="entry name" value="PGK"/>
    <property type="match status" value="1"/>
</dbReference>
<proteinExistence type="inferred from homology"/>
<dbReference type="GO" id="GO:0043531">
    <property type="term" value="F:ADP binding"/>
    <property type="evidence" value="ECO:0000318"/>
    <property type="project" value="GO_Central"/>
</dbReference>
<keyword evidence="10" id="KW-0067">ATP-binding</keyword>
<dbReference type="EMBL" id="KI395332">
    <property type="protein sequence ID" value="ERM98455.1"/>
    <property type="molecule type" value="Genomic_DNA"/>
</dbReference>
<evidence type="ECO:0000256" key="3">
    <source>
        <dbReference type="ARBA" id="ARBA00008982"/>
    </source>
</evidence>
<organism evidence="14 15">
    <name type="scientific">Amborella trichopoda</name>
    <dbReference type="NCBI Taxonomy" id="13333"/>
    <lineage>
        <taxon>Eukaryota</taxon>
        <taxon>Viridiplantae</taxon>
        <taxon>Streptophyta</taxon>
        <taxon>Embryophyta</taxon>
        <taxon>Tracheophyta</taxon>
        <taxon>Spermatophyta</taxon>
        <taxon>Magnoliopsida</taxon>
        <taxon>Amborellales</taxon>
        <taxon>Amborellaceae</taxon>
        <taxon>Amborella</taxon>
    </lineage>
</organism>
<dbReference type="OMA" id="TRFCHAS"/>
<dbReference type="eggNOG" id="KOG3115">
    <property type="taxonomic scope" value="Eukaryota"/>
</dbReference>
<evidence type="ECO:0000256" key="12">
    <source>
        <dbReference type="RuleBase" id="RU000532"/>
    </source>
</evidence>
<comment type="catalytic activity">
    <reaction evidence="1">
        <text>guanosine(46) in tRNA + S-adenosyl-L-methionine = N(7)-methylguanosine(46) in tRNA + S-adenosyl-L-homocysteine</text>
        <dbReference type="Rhea" id="RHEA:42708"/>
        <dbReference type="Rhea" id="RHEA-COMP:10188"/>
        <dbReference type="Rhea" id="RHEA-COMP:10189"/>
        <dbReference type="ChEBI" id="CHEBI:57856"/>
        <dbReference type="ChEBI" id="CHEBI:59789"/>
        <dbReference type="ChEBI" id="CHEBI:74269"/>
        <dbReference type="ChEBI" id="CHEBI:74480"/>
        <dbReference type="EC" id="2.1.1.33"/>
    </reaction>
</comment>
<evidence type="ECO:0000313" key="14">
    <source>
        <dbReference type="EMBL" id="ERM98455.1"/>
    </source>
</evidence>
<dbReference type="FunFam" id="3.40.50.150:FF:000194">
    <property type="entry name" value="Phosphoglycerate kinase"/>
    <property type="match status" value="1"/>
</dbReference>
<dbReference type="Gene3D" id="3.40.50.150">
    <property type="entry name" value="Vaccinia Virus protein VP39"/>
    <property type="match status" value="1"/>
</dbReference>
<dbReference type="InterPro" id="IPR015824">
    <property type="entry name" value="Phosphoglycerate_kinase_N"/>
</dbReference>
<keyword evidence="5 12" id="KW-0808">Transferase</keyword>
<dbReference type="Gramene" id="ERM98455">
    <property type="protein sequence ID" value="ERM98455"/>
    <property type="gene ID" value="AMTR_s00072p00151180"/>
</dbReference>
<dbReference type="InterPro" id="IPR029063">
    <property type="entry name" value="SAM-dependent_MTases_sf"/>
</dbReference>
<comment type="catalytic activity">
    <reaction evidence="12">
        <text>(2R)-3-phosphoglycerate + ATP = (2R)-3-phospho-glyceroyl phosphate + ADP</text>
        <dbReference type="Rhea" id="RHEA:14801"/>
        <dbReference type="ChEBI" id="CHEBI:30616"/>
        <dbReference type="ChEBI" id="CHEBI:57604"/>
        <dbReference type="ChEBI" id="CHEBI:58272"/>
        <dbReference type="ChEBI" id="CHEBI:456216"/>
        <dbReference type="EC" id="2.7.2.3"/>
    </reaction>
</comment>
<dbReference type="Pfam" id="PF02390">
    <property type="entry name" value="Methyltransf_4"/>
    <property type="match status" value="1"/>
</dbReference>
<dbReference type="InterPro" id="IPR001576">
    <property type="entry name" value="Phosphoglycerate_kinase"/>
</dbReference>
<dbReference type="GO" id="GO:0006094">
    <property type="term" value="P:gluconeogenesis"/>
    <property type="evidence" value="ECO:0000318"/>
    <property type="project" value="GO_Central"/>
</dbReference>
<keyword evidence="8" id="KW-0547">Nucleotide-binding</keyword>
<dbReference type="STRING" id="13333.W1NTH2"/>
<evidence type="ECO:0000256" key="6">
    <source>
        <dbReference type="ARBA" id="ARBA00022691"/>
    </source>
</evidence>
<dbReference type="GO" id="GO:0008176">
    <property type="term" value="F:tRNA (guanine(46)-N7)-methyltransferase activity"/>
    <property type="evidence" value="ECO:0007669"/>
    <property type="project" value="UniProtKB-EC"/>
</dbReference>
<evidence type="ECO:0000256" key="10">
    <source>
        <dbReference type="ARBA" id="ARBA00022840"/>
    </source>
</evidence>
<dbReference type="HOGENOM" id="CLU_008500_1_1_1"/>
<dbReference type="PANTHER" id="PTHR11406:SF32">
    <property type="entry name" value="PHOSPHOGLYCERATE KINASE"/>
    <property type="match status" value="1"/>
</dbReference>
<evidence type="ECO:0000256" key="4">
    <source>
        <dbReference type="ARBA" id="ARBA00022603"/>
    </source>
</evidence>
<dbReference type="SUPFAM" id="SSF53748">
    <property type="entry name" value="Phosphoglycerate kinase"/>
    <property type="match status" value="1"/>
</dbReference>
<protein>
    <recommendedName>
        <fullName evidence="12">Phosphoglycerate kinase</fullName>
        <ecNumber evidence="12">2.7.2.3</ecNumber>
    </recommendedName>
</protein>
<dbReference type="Gene3D" id="3.40.50.1260">
    <property type="entry name" value="Phosphoglycerate kinase, N-terminal domain"/>
    <property type="match status" value="2"/>
</dbReference>
<evidence type="ECO:0000256" key="1">
    <source>
        <dbReference type="ARBA" id="ARBA00000142"/>
    </source>
</evidence>
<dbReference type="Proteomes" id="UP000017836">
    <property type="component" value="Unassembled WGS sequence"/>
</dbReference>
<dbReference type="GO" id="GO:0004618">
    <property type="term" value="F:phosphoglycerate kinase activity"/>
    <property type="evidence" value="ECO:0000318"/>
    <property type="project" value="GO_Central"/>
</dbReference>
<gene>
    <name evidence="14" type="ORF">AMTR_s00072p00151180</name>
</gene>
<dbReference type="AlphaFoldDB" id="W1NTH2"/>
<dbReference type="GO" id="GO:0005524">
    <property type="term" value="F:ATP binding"/>
    <property type="evidence" value="ECO:0000318"/>
    <property type="project" value="GO_Central"/>
</dbReference>
<dbReference type="GO" id="GO:0006096">
    <property type="term" value="P:glycolytic process"/>
    <property type="evidence" value="ECO:0000318"/>
    <property type="project" value="GO_Central"/>
</dbReference>
<keyword evidence="6" id="KW-0949">S-adenosyl-L-methionine</keyword>
<evidence type="ECO:0000313" key="15">
    <source>
        <dbReference type="Proteomes" id="UP000017836"/>
    </source>
</evidence>
<keyword evidence="15" id="KW-1185">Reference proteome</keyword>
<keyword evidence="7" id="KW-0819">tRNA processing</keyword>
<evidence type="ECO:0000256" key="13">
    <source>
        <dbReference type="RuleBase" id="RU000696"/>
    </source>
</evidence>
<keyword evidence="9 12" id="KW-0418">Kinase</keyword>
<dbReference type="GO" id="GO:0005829">
    <property type="term" value="C:cytosol"/>
    <property type="evidence" value="ECO:0000318"/>
    <property type="project" value="GO_Central"/>
</dbReference>
<accession>W1NTH2</accession>
<evidence type="ECO:0000256" key="5">
    <source>
        <dbReference type="ARBA" id="ARBA00022679"/>
    </source>
</evidence>
<keyword evidence="11" id="KW-0460">Magnesium</keyword>
<dbReference type="PANTHER" id="PTHR11406">
    <property type="entry name" value="PHOSPHOGLYCERATE KINASE"/>
    <property type="match status" value="1"/>
</dbReference>
<dbReference type="eggNOG" id="KOG1367">
    <property type="taxonomic scope" value="Eukaryota"/>
</dbReference>
<dbReference type="InterPro" id="IPR036043">
    <property type="entry name" value="Phosphoglycerate_kinase_sf"/>
</dbReference>
<dbReference type="InterPro" id="IPR003358">
    <property type="entry name" value="tRNA_(Gua-N-7)_MeTrfase_Trmb"/>
</dbReference>
<evidence type="ECO:0000256" key="7">
    <source>
        <dbReference type="ARBA" id="ARBA00022694"/>
    </source>
</evidence>
<name>W1NTH2_AMBTC</name>
<comment type="cofactor">
    <cofactor evidence="2">
        <name>Mg(2+)</name>
        <dbReference type="ChEBI" id="CHEBI:18420"/>
    </cofactor>
</comment>
<comment type="similarity">
    <text evidence="3 12">Belongs to the phosphoglycerate kinase family.</text>
</comment>
<comment type="subunit">
    <text evidence="13">Monomer.</text>
</comment>
<dbReference type="PRINTS" id="PR00477">
    <property type="entry name" value="PHGLYCKINASE"/>
</dbReference>